<sequence>MYMVVFDDVWIVYSQRRIRFRSSKMNGVLYSIIFFSYVTGSGKRIDFDGKVQFMMDGVHPLQQASSFIEILNVKPRMYCPHKQCNSTTVQLSHMHRRLRNFHSIIDIPKLASLHKKRLFKTQSGKELSFDEESSNLLAKEDKIIVTKILRYQ</sequence>
<gene>
    <name evidence="1" type="ORF">BDA99DRAFT_539045</name>
</gene>
<organism evidence="1 2">
    <name type="scientific">Phascolomyces articulosus</name>
    <dbReference type="NCBI Taxonomy" id="60185"/>
    <lineage>
        <taxon>Eukaryota</taxon>
        <taxon>Fungi</taxon>
        <taxon>Fungi incertae sedis</taxon>
        <taxon>Mucoromycota</taxon>
        <taxon>Mucoromycotina</taxon>
        <taxon>Mucoromycetes</taxon>
        <taxon>Mucorales</taxon>
        <taxon>Lichtheimiaceae</taxon>
        <taxon>Phascolomyces</taxon>
    </lineage>
</organism>
<comment type="caution">
    <text evidence="1">The sequence shown here is derived from an EMBL/GenBank/DDBJ whole genome shotgun (WGS) entry which is preliminary data.</text>
</comment>
<reference evidence="1" key="2">
    <citation type="submission" date="2023-02" db="EMBL/GenBank/DDBJ databases">
        <authorList>
            <consortium name="DOE Joint Genome Institute"/>
            <person name="Mondo S.J."/>
            <person name="Chang Y."/>
            <person name="Wang Y."/>
            <person name="Ahrendt S."/>
            <person name="Andreopoulos W."/>
            <person name="Barry K."/>
            <person name="Beard J."/>
            <person name="Benny G.L."/>
            <person name="Blankenship S."/>
            <person name="Bonito G."/>
            <person name="Cuomo C."/>
            <person name="Desiro A."/>
            <person name="Gervers K.A."/>
            <person name="Hundley H."/>
            <person name="Kuo A."/>
            <person name="LaButti K."/>
            <person name="Lang B.F."/>
            <person name="Lipzen A."/>
            <person name="O'Donnell K."/>
            <person name="Pangilinan J."/>
            <person name="Reynolds N."/>
            <person name="Sandor L."/>
            <person name="Smith M.W."/>
            <person name="Tsang A."/>
            <person name="Grigoriev I.V."/>
            <person name="Stajich J.E."/>
            <person name="Spatafora J.W."/>
        </authorList>
    </citation>
    <scope>NUCLEOTIDE SEQUENCE</scope>
    <source>
        <strain evidence="1">RSA 2281</strain>
    </source>
</reference>
<evidence type="ECO:0000313" key="1">
    <source>
        <dbReference type="EMBL" id="KAI9258030.1"/>
    </source>
</evidence>
<accession>A0AAD5K9V8</accession>
<dbReference type="AlphaFoldDB" id="A0AAD5K9V8"/>
<protein>
    <submittedName>
        <fullName evidence="1">Uncharacterized protein</fullName>
    </submittedName>
</protein>
<name>A0AAD5K9V8_9FUNG</name>
<reference evidence="1" key="1">
    <citation type="journal article" date="2022" name="IScience">
        <title>Evolution of zygomycete secretomes and the origins of terrestrial fungal ecologies.</title>
        <authorList>
            <person name="Chang Y."/>
            <person name="Wang Y."/>
            <person name="Mondo S."/>
            <person name="Ahrendt S."/>
            <person name="Andreopoulos W."/>
            <person name="Barry K."/>
            <person name="Beard J."/>
            <person name="Benny G.L."/>
            <person name="Blankenship S."/>
            <person name="Bonito G."/>
            <person name="Cuomo C."/>
            <person name="Desiro A."/>
            <person name="Gervers K.A."/>
            <person name="Hundley H."/>
            <person name="Kuo A."/>
            <person name="LaButti K."/>
            <person name="Lang B.F."/>
            <person name="Lipzen A."/>
            <person name="O'Donnell K."/>
            <person name="Pangilinan J."/>
            <person name="Reynolds N."/>
            <person name="Sandor L."/>
            <person name="Smith M.E."/>
            <person name="Tsang A."/>
            <person name="Grigoriev I.V."/>
            <person name="Stajich J.E."/>
            <person name="Spatafora J.W."/>
        </authorList>
    </citation>
    <scope>NUCLEOTIDE SEQUENCE</scope>
    <source>
        <strain evidence="1">RSA 2281</strain>
    </source>
</reference>
<dbReference type="EMBL" id="JAIXMP010000019">
    <property type="protein sequence ID" value="KAI9258030.1"/>
    <property type="molecule type" value="Genomic_DNA"/>
</dbReference>
<keyword evidence="2" id="KW-1185">Reference proteome</keyword>
<proteinExistence type="predicted"/>
<evidence type="ECO:0000313" key="2">
    <source>
        <dbReference type="Proteomes" id="UP001209540"/>
    </source>
</evidence>
<dbReference type="Proteomes" id="UP001209540">
    <property type="component" value="Unassembled WGS sequence"/>
</dbReference>